<evidence type="ECO:0000256" key="1">
    <source>
        <dbReference type="SAM" id="MobiDB-lite"/>
    </source>
</evidence>
<protein>
    <submittedName>
        <fullName evidence="2">Uncharacterized protein</fullName>
    </submittedName>
</protein>
<sequence>MPDILSMWWRYSHGREISVTRSHDDRDPGVSDVTPDFWVRWLEKGKTDDHRDRKSRTRLFCRRQTPRSRQSRTRRSPKGVQESQMA</sequence>
<gene>
    <name evidence="2" type="ORF">NDU88_000955</name>
</gene>
<name>A0AAV7TGF7_PLEWA</name>
<evidence type="ECO:0000313" key="2">
    <source>
        <dbReference type="EMBL" id="KAJ1175668.1"/>
    </source>
</evidence>
<feature type="region of interest" description="Disordered" evidence="1">
    <location>
        <begin position="46"/>
        <end position="86"/>
    </location>
</feature>
<proteinExistence type="predicted"/>
<comment type="caution">
    <text evidence="2">The sequence shown here is derived from an EMBL/GenBank/DDBJ whole genome shotgun (WGS) entry which is preliminary data.</text>
</comment>
<evidence type="ECO:0000313" key="3">
    <source>
        <dbReference type="Proteomes" id="UP001066276"/>
    </source>
</evidence>
<dbReference type="EMBL" id="JANPWB010000006">
    <property type="protein sequence ID" value="KAJ1175668.1"/>
    <property type="molecule type" value="Genomic_DNA"/>
</dbReference>
<accession>A0AAV7TGF7</accession>
<organism evidence="2 3">
    <name type="scientific">Pleurodeles waltl</name>
    <name type="common">Iberian ribbed newt</name>
    <dbReference type="NCBI Taxonomy" id="8319"/>
    <lineage>
        <taxon>Eukaryota</taxon>
        <taxon>Metazoa</taxon>
        <taxon>Chordata</taxon>
        <taxon>Craniata</taxon>
        <taxon>Vertebrata</taxon>
        <taxon>Euteleostomi</taxon>
        <taxon>Amphibia</taxon>
        <taxon>Batrachia</taxon>
        <taxon>Caudata</taxon>
        <taxon>Salamandroidea</taxon>
        <taxon>Salamandridae</taxon>
        <taxon>Pleurodelinae</taxon>
        <taxon>Pleurodeles</taxon>
    </lineage>
</organism>
<feature type="compositionally biased region" description="Basic residues" evidence="1">
    <location>
        <begin position="53"/>
        <end position="77"/>
    </location>
</feature>
<keyword evidence="3" id="KW-1185">Reference proteome</keyword>
<reference evidence="2" key="1">
    <citation type="journal article" date="2022" name="bioRxiv">
        <title>Sequencing and chromosome-scale assembly of the giantPleurodeles waltlgenome.</title>
        <authorList>
            <person name="Brown T."/>
            <person name="Elewa A."/>
            <person name="Iarovenko S."/>
            <person name="Subramanian E."/>
            <person name="Araus A.J."/>
            <person name="Petzold A."/>
            <person name="Susuki M."/>
            <person name="Suzuki K.-i.T."/>
            <person name="Hayashi T."/>
            <person name="Toyoda A."/>
            <person name="Oliveira C."/>
            <person name="Osipova E."/>
            <person name="Leigh N.D."/>
            <person name="Simon A."/>
            <person name="Yun M.H."/>
        </authorList>
    </citation>
    <scope>NUCLEOTIDE SEQUENCE</scope>
    <source>
        <strain evidence="2">20211129_DDA</strain>
        <tissue evidence="2">Liver</tissue>
    </source>
</reference>
<dbReference type="AlphaFoldDB" id="A0AAV7TGF7"/>
<dbReference type="Proteomes" id="UP001066276">
    <property type="component" value="Chromosome 3_2"/>
</dbReference>